<evidence type="ECO:0000256" key="2">
    <source>
        <dbReference type="ARBA" id="ARBA00023157"/>
    </source>
</evidence>
<evidence type="ECO:0000313" key="5">
    <source>
        <dbReference type="EMBL" id="MBP2184058.1"/>
    </source>
</evidence>
<evidence type="ECO:0000313" key="6">
    <source>
        <dbReference type="Proteomes" id="UP000741013"/>
    </source>
</evidence>
<dbReference type="PROSITE" id="PS50240">
    <property type="entry name" value="TRYPSIN_DOM"/>
    <property type="match status" value="1"/>
</dbReference>
<dbReference type="RefSeq" id="WP_209667125.1">
    <property type="nucleotide sequence ID" value="NZ_JAGGMS010000001.1"/>
</dbReference>
<feature type="signal peptide" evidence="3">
    <location>
        <begin position="1"/>
        <end position="23"/>
    </location>
</feature>
<dbReference type="EMBL" id="JAGGMS010000001">
    <property type="protein sequence ID" value="MBP2184058.1"/>
    <property type="molecule type" value="Genomic_DNA"/>
</dbReference>
<dbReference type="SUPFAM" id="SSF50494">
    <property type="entry name" value="Trypsin-like serine proteases"/>
    <property type="match status" value="1"/>
</dbReference>
<keyword evidence="3" id="KW-0732">Signal</keyword>
<dbReference type="InterPro" id="IPR001314">
    <property type="entry name" value="Peptidase_S1A"/>
</dbReference>
<dbReference type="PRINTS" id="PR00722">
    <property type="entry name" value="CHYMOTRYPSIN"/>
</dbReference>
<dbReference type="Proteomes" id="UP000741013">
    <property type="component" value="Unassembled WGS sequence"/>
</dbReference>
<evidence type="ECO:0000259" key="4">
    <source>
        <dbReference type="PROSITE" id="PS50240"/>
    </source>
</evidence>
<dbReference type="Pfam" id="PF00089">
    <property type="entry name" value="Trypsin"/>
    <property type="match status" value="1"/>
</dbReference>
<sequence length="221" mass="22837">MRLAATTVVTAAALIGLSVPAQAIIDGEFTESAPWSARLYQDGADGYCTATVIAPEWILTARHCIGGNHQWGFRVGNVEHAQGTYVDAAPDGVTLHDNADLALVKLAEAVQAPPVSLGDLESVADGDTVTIHGWGDTGGGQQSPRLKNAQLEVTDVHATDAYDGRAINGDRVNGVCGSGDSGGPMFNAAGVQVGVLSTGNSTSCQYTHVGAYRDWISSVTT</sequence>
<keyword evidence="2" id="KW-1015">Disulfide bond</keyword>
<evidence type="ECO:0000256" key="3">
    <source>
        <dbReference type="SAM" id="SignalP"/>
    </source>
</evidence>
<proteinExistence type="inferred from homology"/>
<name>A0ABS4PYX0_9PSEU</name>
<reference evidence="5 6" key="1">
    <citation type="submission" date="2021-03" db="EMBL/GenBank/DDBJ databases">
        <title>Sequencing the genomes of 1000 actinobacteria strains.</title>
        <authorList>
            <person name="Klenk H.-P."/>
        </authorList>
    </citation>
    <scope>NUCLEOTIDE SEQUENCE [LARGE SCALE GENOMIC DNA]</scope>
    <source>
        <strain evidence="5 6">DSM 45510</strain>
    </source>
</reference>
<accession>A0ABS4PYX0</accession>
<dbReference type="PANTHER" id="PTHR24276">
    <property type="entry name" value="POLYSERASE-RELATED"/>
    <property type="match status" value="1"/>
</dbReference>
<dbReference type="PANTHER" id="PTHR24276:SF98">
    <property type="entry name" value="FI18310P1-RELATED"/>
    <property type="match status" value="1"/>
</dbReference>
<feature type="chain" id="PRO_5045756955" evidence="3">
    <location>
        <begin position="24"/>
        <end position="221"/>
    </location>
</feature>
<feature type="domain" description="Peptidase S1" evidence="4">
    <location>
        <begin position="24"/>
        <end position="221"/>
    </location>
</feature>
<comment type="caution">
    <text evidence="5">The sequence shown here is derived from an EMBL/GenBank/DDBJ whole genome shotgun (WGS) entry which is preliminary data.</text>
</comment>
<dbReference type="InterPro" id="IPR043504">
    <property type="entry name" value="Peptidase_S1_PA_chymotrypsin"/>
</dbReference>
<gene>
    <name evidence="5" type="ORF">JOM49_005584</name>
</gene>
<dbReference type="InterPro" id="IPR001254">
    <property type="entry name" value="Trypsin_dom"/>
</dbReference>
<evidence type="ECO:0000256" key="1">
    <source>
        <dbReference type="ARBA" id="ARBA00007664"/>
    </source>
</evidence>
<comment type="similarity">
    <text evidence="1">Belongs to the peptidase S1 family.</text>
</comment>
<keyword evidence="6" id="KW-1185">Reference proteome</keyword>
<dbReference type="SMART" id="SM00020">
    <property type="entry name" value="Tryp_SPc"/>
    <property type="match status" value="1"/>
</dbReference>
<dbReference type="InterPro" id="IPR009003">
    <property type="entry name" value="Peptidase_S1_PA"/>
</dbReference>
<dbReference type="Gene3D" id="2.40.10.10">
    <property type="entry name" value="Trypsin-like serine proteases"/>
    <property type="match status" value="1"/>
</dbReference>
<protein>
    <submittedName>
        <fullName evidence="5">Secreted trypsin-like serine protease</fullName>
    </submittedName>
</protein>
<dbReference type="InterPro" id="IPR050430">
    <property type="entry name" value="Peptidase_S1"/>
</dbReference>
<organism evidence="5 6">
    <name type="scientific">Amycolatopsis magusensis</name>
    <dbReference type="NCBI Taxonomy" id="882444"/>
    <lineage>
        <taxon>Bacteria</taxon>
        <taxon>Bacillati</taxon>
        <taxon>Actinomycetota</taxon>
        <taxon>Actinomycetes</taxon>
        <taxon>Pseudonocardiales</taxon>
        <taxon>Pseudonocardiaceae</taxon>
        <taxon>Amycolatopsis</taxon>
    </lineage>
</organism>